<feature type="transmembrane region" description="Helical" evidence="8">
    <location>
        <begin position="341"/>
        <end position="366"/>
    </location>
</feature>
<dbReference type="AlphaFoldDB" id="A0AAN0IP73"/>
<comment type="subcellular location">
    <subcellularLocation>
        <location evidence="1 8">Cell membrane</location>
        <topology evidence="1 8">Multi-pass membrane protein</topology>
    </subcellularLocation>
</comment>
<evidence type="ECO:0000313" key="12">
    <source>
        <dbReference type="EnsemblMetazoa" id="XP_011405582.2"/>
    </source>
</evidence>
<name>A0AAN0IP73_AMPQE</name>
<dbReference type="InterPro" id="IPR002350">
    <property type="entry name" value="Kazal_dom"/>
</dbReference>
<keyword evidence="4 8" id="KW-0812">Transmembrane</keyword>
<feature type="compositionally biased region" description="Basic and acidic residues" evidence="9">
    <location>
        <begin position="87"/>
        <end position="96"/>
    </location>
</feature>
<dbReference type="PROSITE" id="PS50850">
    <property type="entry name" value="MFS"/>
    <property type="match status" value="1"/>
</dbReference>
<feature type="transmembrane region" description="Helical" evidence="8">
    <location>
        <begin position="455"/>
        <end position="476"/>
    </location>
</feature>
<dbReference type="GO" id="GO:0043252">
    <property type="term" value="P:sodium-independent organic anion transport"/>
    <property type="evidence" value="ECO:0007669"/>
    <property type="project" value="TreeGrafter"/>
</dbReference>
<dbReference type="Gene3D" id="1.20.1250.20">
    <property type="entry name" value="MFS general substrate transporter like domains"/>
    <property type="match status" value="1"/>
</dbReference>
<feature type="transmembrane region" description="Helical" evidence="8">
    <location>
        <begin position="682"/>
        <end position="704"/>
    </location>
</feature>
<dbReference type="GeneID" id="100641851"/>
<dbReference type="GO" id="GO:0006811">
    <property type="term" value="P:monoatomic ion transport"/>
    <property type="evidence" value="ECO:0007669"/>
    <property type="project" value="UniProtKB-KW"/>
</dbReference>
<feature type="transmembrane region" description="Helical" evidence="8">
    <location>
        <begin position="261"/>
        <end position="284"/>
    </location>
</feature>
<evidence type="ECO:0000256" key="1">
    <source>
        <dbReference type="ARBA" id="ARBA00004651"/>
    </source>
</evidence>
<keyword evidence="3" id="KW-1003">Cell membrane</keyword>
<dbReference type="Proteomes" id="UP000007879">
    <property type="component" value="Unassembled WGS sequence"/>
</dbReference>
<dbReference type="NCBIfam" id="TIGR00805">
    <property type="entry name" value="oat"/>
    <property type="match status" value="1"/>
</dbReference>
<feature type="compositionally biased region" description="Low complexity" evidence="9">
    <location>
        <begin position="717"/>
        <end position="730"/>
    </location>
</feature>
<keyword evidence="13" id="KW-1185">Reference proteome</keyword>
<accession>A0AAN0IP73</accession>
<feature type="transmembrane region" description="Helical" evidence="8">
    <location>
        <begin position="596"/>
        <end position="619"/>
    </location>
</feature>
<dbReference type="RefSeq" id="XP_011405582.2">
    <property type="nucleotide sequence ID" value="XM_011407280.2"/>
</dbReference>
<dbReference type="EnsemblMetazoa" id="XM_011407280.2">
    <property type="protein sequence ID" value="XP_011405582.2"/>
    <property type="gene ID" value="LOC100641851"/>
</dbReference>
<feature type="region of interest" description="Disordered" evidence="9">
    <location>
        <begin position="86"/>
        <end position="105"/>
    </location>
</feature>
<dbReference type="InterPro" id="IPR036058">
    <property type="entry name" value="Kazal_dom_sf"/>
</dbReference>
<dbReference type="CDD" id="cd17336">
    <property type="entry name" value="MFS_SLCO_OATP"/>
    <property type="match status" value="1"/>
</dbReference>
<dbReference type="InterPro" id="IPR004156">
    <property type="entry name" value="OATP"/>
</dbReference>
<evidence type="ECO:0000256" key="4">
    <source>
        <dbReference type="ARBA" id="ARBA00022692"/>
    </source>
</evidence>
<feature type="domain" description="Kazal-like" evidence="11">
    <location>
        <begin position="519"/>
        <end position="570"/>
    </location>
</feature>
<feature type="transmembrane region" description="Helical" evidence="8">
    <location>
        <begin position="203"/>
        <end position="225"/>
    </location>
</feature>
<feature type="transmembrane region" description="Helical" evidence="8">
    <location>
        <begin position="640"/>
        <end position="662"/>
    </location>
</feature>
<dbReference type="SUPFAM" id="SSF103473">
    <property type="entry name" value="MFS general substrate transporter"/>
    <property type="match status" value="1"/>
</dbReference>
<evidence type="ECO:0000256" key="3">
    <source>
        <dbReference type="ARBA" id="ARBA00022475"/>
    </source>
</evidence>
<dbReference type="InterPro" id="IPR020846">
    <property type="entry name" value="MFS_dom"/>
</dbReference>
<evidence type="ECO:0000256" key="9">
    <source>
        <dbReference type="SAM" id="MobiDB-lite"/>
    </source>
</evidence>
<evidence type="ECO:0000313" key="13">
    <source>
        <dbReference type="Proteomes" id="UP000007879"/>
    </source>
</evidence>
<dbReference type="InterPro" id="IPR036259">
    <property type="entry name" value="MFS_trans_sf"/>
</dbReference>
<dbReference type="GO" id="GO:0016323">
    <property type="term" value="C:basolateral plasma membrane"/>
    <property type="evidence" value="ECO:0007669"/>
    <property type="project" value="TreeGrafter"/>
</dbReference>
<organism evidence="12 13">
    <name type="scientific">Amphimedon queenslandica</name>
    <name type="common">Sponge</name>
    <dbReference type="NCBI Taxonomy" id="400682"/>
    <lineage>
        <taxon>Eukaryota</taxon>
        <taxon>Metazoa</taxon>
        <taxon>Porifera</taxon>
        <taxon>Demospongiae</taxon>
        <taxon>Heteroscleromorpha</taxon>
        <taxon>Haplosclerida</taxon>
        <taxon>Niphatidae</taxon>
        <taxon>Amphimedon</taxon>
    </lineage>
</organism>
<evidence type="ECO:0000256" key="6">
    <source>
        <dbReference type="ARBA" id="ARBA00023136"/>
    </source>
</evidence>
<keyword evidence="8" id="KW-0406">Ion transport</keyword>
<dbReference type="KEGG" id="aqu:100641851"/>
<reference evidence="13" key="1">
    <citation type="journal article" date="2010" name="Nature">
        <title>The Amphimedon queenslandica genome and the evolution of animal complexity.</title>
        <authorList>
            <person name="Srivastava M."/>
            <person name="Simakov O."/>
            <person name="Chapman J."/>
            <person name="Fahey B."/>
            <person name="Gauthier M.E."/>
            <person name="Mitros T."/>
            <person name="Richards G.S."/>
            <person name="Conaco C."/>
            <person name="Dacre M."/>
            <person name="Hellsten U."/>
            <person name="Larroux C."/>
            <person name="Putnam N.H."/>
            <person name="Stanke M."/>
            <person name="Adamska M."/>
            <person name="Darling A."/>
            <person name="Degnan S.M."/>
            <person name="Oakley T.H."/>
            <person name="Plachetzki D.C."/>
            <person name="Zhai Y."/>
            <person name="Adamski M."/>
            <person name="Calcino A."/>
            <person name="Cummins S.F."/>
            <person name="Goodstein D.M."/>
            <person name="Harris C."/>
            <person name="Jackson D.J."/>
            <person name="Leys S.P."/>
            <person name="Shu S."/>
            <person name="Woodcroft B.J."/>
            <person name="Vervoort M."/>
            <person name="Kosik K.S."/>
            <person name="Manning G."/>
            <person name="Degnan B.M."/>
            <person name="Rokhsar D.S."/>
        </authorList>
    </citation>
    <scope>NUCLEOTIDE SEQUENCE [LARGE SCALE GENOMIC DNA]</scope>
</reference>
<keyword evidence="7" id="KW-1015">Disulfide bond</keyword>
<feature type="domain" description="Major facilitator superfamily (MFS) profile" evidence="10">
    <location>
        <begin position="137"/>
        <end position="706"/>
    </location>
</feature>
<evidence type="ECO:0000256" key="8">
    <source>
        <dbReference type="RuleBase" id="RU362056"/>
    </source>
</evidence>
<dbReference type="PROSITE" id="PS51465">
    <property type="entry name" value="KAZAL_2"/>
    <property type="match status" value="1"/>
</dbReference>
<keyword evidence="5 8" id="KW-1133">Transmembrane helix</keyword>
<feature type="transmembrane region" description="Helical" evidence="8">
    <location>
        <begin position="171"/>
        <end position="191"/>
    </location>
</feature>
<dbReference type="PANTHER" id="PTHR11388">
    <property type="entry name" value="ORGANIC ANION TRANSPORTER"/>
    <property type="match status" value="1"/>
</dbReference>
<feature type="region of interest" description="Disordered" evidence="9">
    <location>
        <begin position="714"/>
        <end position="743"/>
    </location>
</feature>
<dbReference type="GO" id="GO:0015347">
    <property type="term" value="F:sodium-independent organic anion transmembrane transporter activity"/>
    <property type="evidence" value="ECO:0007669"/>
    <property type="project" value="TreeGrafter"/>
</dbReference>
<keyword evidence="6 8" id="KW-0472">Membrane</keyword>
<feature type="transmembrane region" description="Helical" evidence="8">
    <location>
        <begin position="296"/>
        <end position="321"/>
    </location>
</feature>
<comment type="similarity">
    <text evidence="2 8">Belongs to the organo anion transporter (TC 2.A.60) family.</text>
</comment>
<proteinExistence type="inferred from homology"/>
<dbReference type="Pfam" id="PF03137">
    <property type="entry name" value="OATP"/>
    <property type="match status" value="1"/>
</dbReference>
<sequence>MLRQYPSMLCYSCRLVSLINYSSIQTVHTHASNSGLKNCSYSKGFSLYYQQLMENGLTEPDLGFTKDPLPAANAIILQNLGAADGQTAKDDSKTEEEGATTDDEEVPAELKKTYYFGCGPYYSKRLHWIMARKKMFTFLLCCYAFLQGAIVSGFTSVVLSTIQNRYNFSSVAAGFVAISYDITLTVSVIFVSYFGGKSHKPRWIGISTLLMSFGCFIFALPQFLFGEYGRGSLSSLYEGCMDNRSFIEDCSPSDAGAYTMFVIGNIFIAVGAAPIFTVAQAYLDEIVLPKYLSIHIGVYLATAAIGPAFGYLVGSSLLSVYVDPWVETTLGPEDPAWVGAWWLSFILAGIMCIFLAVPFLMFPRYLPDSAVVRKERAKEMAKIYSKKFANEDTLTVTVKMFPIHIKRLLLNPSFMLSAFGLAAFFILVSGLIAFAPKYFEEQFRLTATSAGLLSGGVAIASATIATLVGAFILYLTKMKGKTVILFCSILIGLSVLFSPGFLLHCSQPDIVGITYGRDGIDTEVCAQECDCISTSFEPVCGEDGLTYFSPCRAGCTTTFNDGVYSFGNCSCVLVNSTVGSVTDGFCETSCSALVPFILLLIVVLFLIFITRIPFTYFIMRVVADDQRSLALGLQSVIWRLFGTIPGPLIFGALFDVACLQWQDPCEGDRGNCWIHNGRALGIYSLSFGIPCLIIATVLFFLSWLTYPKDKIKKVDSKSTTPSSTVSSTPSNKKKESIVALIKD</sequence>
<dbReference type="PANTHER" id="PTHR11388:SF100">
    <property type="entry name" value="SOLUTE CARRIER ORGANIC ANION TRANSPORTER FAMILY MEMBER 4A1"/>
    <property type="match status" value="1"/>
</dbReference>
<protein>
    <recommendedName>
        <fullName evidence="8">Solute carrier organic anion transporter family member</fullName>
    </recommendedName>
</protein>
<keyword evidence="8" id="KW-0813">Transport</keyword>
<dbReference type="SUPFAM" id="SSF100895">
    <property type="entry name" value="Kazal-type serine protease inhibitors"/>
    <property type="match status" value="1"/>
</dbReference>
<feature type="compositionally biased region" description="Basic and acidic residues" evidence="9">
    <location>
        <begin position="732"/>
        <end position="743"/>
    </location>
</feature>
<evidence type="ECO:0000259" key="11">
    <source>
        <dbReference type="PROSITE" id="PS51465"/>
    </source>
</evidence>
<feature type="transmembrane region" description="Helical" evidence="8">
    <location>
        <begin position="483"/>
        <end position="503"/>
    </location>
</feature>
<evidence type="ECO:0000256" key="5">
    <source>
        <dbReference type="ARBA" id="ARBA00022989"/>
    </source>
</evidence>
<reference evidence="12" key="2">
    <citation type="submission" date="2024-06" db="UniProtKB">
        <authorList>
            <consortium name="EnsemblMetazoa"/>
        </authorList>
    </citation>
    <scope>IDENTIFICATION</scope>
</reference>
<dbReference type="Pfam" id="PF07648">
    <property type="entry name" value="Kazal_2"/>
    <property type="match status" value="1"/>
</dbReference>
<evidence type="ECO:0000256" key="2">
    <source>
        <dbReference type="ARBA" id="ARBA00009657"/>
    </source>
</evidence>
<feature type="transmembrane region" description="Helical" evidence="8">
    <location>
        <begin position="414"/>
        <end position="435"/>
    </location>
</feature>
<feature type="transmembrane region" description="Helical" evidence="8">
    <location>
        <begin position="135"/>
        <end position="159"/>
    </location>
</feature>
<evidence type="ECO:0000259" key="10">
    <source>
        <dbReference type="PROSITE" id="PS50850"/>
    </source>
</evidence>
<evidence type="ECO:0000256" key="7">
    <source>
        <dbReference type="ARBA" id="ARBA00023157"/>
    </source>
</evidence>